<dbReference type="SUPFAM" id="SSF74653">
    <property type="entry name" value="TolA/TonB C-terminal domain"/>
    <property type="match status" value="1"/>
</dbReference>
<feature type="compositionally biased region" description="Polar residues" evidence="10">
    <location>
        <begin position="189"/>
        <end position="200"/>
    </location>
</feature>
<dbReference type="AlphaFoldDB" id="A0A0H2MCE0"/>
<keyword evidence="4" id="KW-1003">Cell membrane</keyword>
<feature type="domain" description="TonB C-terminal" evidence="12">
    <location>
        <begin position="240"/>
        <end position="332"/>
    </location>
</feature>
<feature type="compositionally biased region" description="Polar residues" evidence="10">
    <location>
        <begin position="207"/>
        <end position="233"/>
    </location>
</feature>
<name>A0A0H2MCE0_9PROT</name>
<protein>
    <recommendedName>
        <fullName evidence="12">TonB C-terminal domain-containing protein</fullName>
    </recommendedName>
</protein>
<feature type="region of interest" description="Disordered" evidence="10">
    <location>
        <begin position="61"/>
        <end position="104"/>
    </location>
</feature>
<comment type="subcellular location">
    <subcellularLocation>
        <location evidence="1">Cell inner membrane</location>
        <topology evidence="1">Single-pass membrane protein</topology>
        <orientation evidence="1">Periplasmic side</orientation>
    </subcellularLocation>
</comment>
<proteinExistence type="inferred from homology"/>
<evidence type="ECO:0000256" key="7">
    <source>
        <dbReference type="ARBA" id="ARBA00022927"/>
    </source>
</evidence>
<keyword evidence="5" id="KW-0997">Cell inner membrane</keyword>
<dbReference type="RefSeq" id="WP_047765192.1">
    <property type="nucleotide sequence ID" value="NZ_LAQL01000010.1"/>
</dbReference>
<evidence type="ECO:0000259" key="12">
    <source>
        <dbReference type="PROSITE" id="PS52015"/>
    </source>
</evidence>
<dbReference type="InterPro" id="IPR037682">
    <property type="entry name" value="TonB_C"/>
</dbReference>
<dbReference type="PROSITE" id="PS52015">
    <property type="entry name" value="TONB_CTD"/>
    <property type="match status" value="1"/>
</dbReference>
<dbReference type="PANTHER" id="PTHR33446">
    <property type="entry name" value="PROTEIN TONB-RELATED"/>
    <property type="match status" value="1"/>
</dbReference>
<evidence type="ECO:0000256" key="6">
    <source>
        <dbReference type="ARBA" id="ARBA00022692"/>
    </source>
</evidence>
<comment type="similarity">
    <text evidence="2">Belongs to the TonB family.</text>
</comment>
<dbReference type="GO" id="GO:0015031">
    <property type="term" value="P:protein transport"/>
    <property type="evidence" value="ECO:0007669"/>
    <property type="project" value="UniProtKB-KW"/>
</dbReference>
<sequence length="332" mass="36271">MELTIRNGLFEKLLTLFGLLTLCILMITALILSHKQHAGFEDGNEGGSIVVSLSSAPGAEAAAFGENNSESDIPEATNRPEARTAPEVPELPKEIEPEPRERTETVVALEPEIIPEQERPQSEIIEPAVTSEPVVQPDPIVEIVQRPKSKPKPPVRNKAEIVEKKNISKPLPKVKNTPVPTKKADTGKSNEIIQATNIGAQSEDKNSSGQKGINPNKSKNLGSTSQTGNNNGAGQKATGDYWKAVQIHLARNKRYPRKAKRRQMQGVTFIELTLLSSGKVESYKILESSGFPLLDKAAIKMINKSAPFPPFPASITVLQMTRRIPVVFNIKK</sequence>
<dbReference type="GO" id="GO:0055085">
    <property type="term" value="P:transmembrane transport"/>
    <property type="evidence" value="ECO:0007669"/>
    <property type="project" value="InterPro"/>
</dbReference>
<dbReference type="Pfam" id="PF03544">
    <property type="entry name" value="TonB_C"/>
    <property type="match status" value="1"/>
</dbReference>
<keyword evidence="7" id="KW-0653">Protein transport</keyword>
<evidence type="ECO:0000256" key="4">
    <source>
        <dbReference type="ARBA" id="ARBA00022475"/>
    </source>
</evidence>
<comment type="caution">
    <text evidence="13">The sequence shown here is derived from an EMBL/GenBank/DDBJ whole genome shotgun (WGS) entry which is preliminary data.</text>
</comment>
<evidence type="ECO:0000313" key="14">
    <source>
        <dbReference type="Proteomes" id="UP000035444"/>
    </source>
</evidence>
<evidence type="ECO:0000256" key="1">
    <source>
        <dbReference type="ARBA" id="ARBA00004383"/>
    </source>
</evidence>
<keyword evidence="8 11" id="KW-1133">Transmembrane helix</keyword>
<dbReference type="GO" id="GO:0005886">
    <property type="term" value="C:plasma membrane"/>
    <property type="evidence" value="ECO:0007669"/>
    <property type="project" value="UniProtKB-SubCell"/>
</dbReference>
<evidence type="ECO:0000256" key="9">
    <source>
        <dbReference type="ARBA" id="ARBA00023136"/>
    </source>
</evidence>
<evidence type="ECO:0000256" key="5">
    <source>
        <dbReference type="ARBA" id="ARBA00022519"/>
    </source>
</evidence>
<keyword evidence="3" id="KW-0813">Transport</keyword>
<gene>
    <name evidence="13" type="ORF">WH96_15905</name>
</gene>
<feature type="compositionally biased region" description="Basic and acidic residues" evidence="10">
    <location>
        <begin position="78"/>
        <end position="104"/>
    </location>
</feature>
<dbReference type="OrthoDB" id="7433592at2"/>
<dbReference type="STRING" id="1489064.WH96_15905"/>
<evidence type="ECO:0000256" key="10">
    <source>
        <dbReference type="SAM" id="MobiDB-lite"/>
    </source>
</evidence>
<keyword evidence="14" id="KW-1185">Reference proteome</keyword>
<dbReference type="InterPro" id="IPR006260">
    <property type="entry name" value="TonB/TolA_C"/>
</dbReference>
<dbReference type="Gene3D" id="3.30.1150.10">
    <property type="match status" value="1"/>
</dbReference>
<evidence type="ECO:0000256" key="2">
    <source>
        <dbReference type="ARBA" id="ARBA00006555"/>
    </source>
</evidence>
<keyword evidence="9 11" id="KW-0472">Membrane</keyword>
<accession>A0A0H2MCE0</accession>
<evidence type="ECO:0000256" key="8">
    <source>
        <dbReference type="ARBA" id="ARBA00022989"/>
    </source>
</evidence>
<organism evidence="13 14">
    <name type="scientific">Kiloniella spongiae</name>
    <dbReference type="NCBI Taxonomy" id="1489064"/>
    <lineage>
        <taxon>Bacteria</taxon>
        <taxon>Pseudomonadati</taxon>
        <taxon>Pseudomonadota</taxon>
        <taxon>Alphaproteobacteria</taxon>
        <taxon>Rhodospirillales</taxon>
        <taxon>Kiloniellaceae</taxon>
        <taxon>Kiloniella</taxon>
    </lineage>
</organism>
<feature type="compositionally biased region" description="Low complexity" evidence="10">
    <location>
        <begin position="169"/>
        <end position="181"/>
    </location>
</feature>
<dbReference type="InterPro" id="IPR051045">
    <property type="entry name" value="TonB-dependent_transducer"/>
</dbReference>
<evidence type="ECO:0000256" key="11">
    <source>
        <dbReference type="SAM" id="Phobius"/>
    </source>
</evidence>
<evidence type="ECO:0000256" key="3">
    <source>
        <dbReference type="ARBA" id="ARBA00022448"/>
    </source>
</evidence>
<feature type="compositionally biased region" description="Basic and acidic residues" evidence="10">
    <location>
        <begin position="157"/>
        <end position="166"/>
    </location>
</feature>
<dbReference type="NCBIfam" id="TIGR01352">
    <property type="entry name" value="tonB_Cterm"/>
    <property type="match status" value="1"/>
</dbReference>
<keyword evidence="6 11" id="KW-0812">Transmembrane</keyword>
<feature type="transmembrane region" description="Helical" evidence="11">
    <location>
        <begin position="12"/>
        <end position="32"/>
    </location>
</feature>
<evidence type="ECO:0000313" key="13">
    <source>
        <dbReference type="EMBL" id="KLN59861.1"/>
    </source>
</evidence>
<dbReference type="Proteomes" id="UP000035444">
    <property type="component" value="Unassembled WGS sequence"/>
</dbReference>
<dbReference type="EMBL" id="LAQL01000010">
    <property type="protein sequence ID" value="KLN59861.1"/>
    <property type="molecule type" value="Genomic_DNA"/>
</dbReference>
<reference evidence="13 14" key="1">
    <citation type="submission" date="2015-03" db="EMBL/GenBank/DDBJ databases">
        <title>Genome Sequence of Kiloniella spongiae MEBiC09566, isolated from a marine sponge.</title>
        <authorList>
            <person name="Shao Z."/>
            <person name="Wang L."/>
            <person name="Li X."/>
        </authorList>
    </citation>
    <scope>NUCLEOTIDE SEQUENCE [LARGE SCALE GENOMIC DNA]</scope>
    <source>
        <strain evidence="13 14">MEBiC09566</strain>
    </source>
</reference>
<feature type="region of interest" description="Disordered" evidence="10">
    <location>
        <begin position="145"/>
        <end position="237"/>
    </location>
</feature>